<comment type="caution">
    <text evidence="4">The sequence shown here is derived from an EMBL/GenBank/DDBJ whole genome shotgun (WGS) entry which is preliminary data.</text>
</comment>
<keyword evidence="1" id="KW-0677">Repeat</keyword>
<dbReference type="Pfam" id="PF12796">
    <property type="entry name" value="Ank_2"/>
    <property type="match status" value="1"/>
</dbReference>
<dbReference type="PROSITE" id="PS50088">
    <property type="entry name" value="ANK_REPEAT"/>
    <property type="match status" value="2"/>
</dbReference>
<evidence type="ECO:0000313" key="4">
    <source>
        <dbReference type="EMBL" id="KAG9494898.1"/>
    </source>
</evidence>
<dbReference type="GeneID" id="68320983"/>
<organism evidence="4 5">
    <name type="scientific">Fusarium musae</name>
    <dbReference type="NCBI Taxonomy" id="1042133"/>
    <lineage>
        <taxon>Eukaryota</taxon>
        <taxon>Fungi</taxon>
        <taxon>Dikarya</taxon>
        <taxon>Ascomycota</taxon>
        <taxon>Pezizomycotina</taxon>
        <taxon>Sordariomycetes</taxon>
        <taxon>Hypocreomycetidae</taxon>
        <taxon>Hypocreales</taxon>
        <taxon>Nectriaceae</taxon>
        <taxon>Fusarium</taxon>
    </lineage>
</organism>
<evidence type="ECO:0000256" key="3">
    <source>
        <dbReference type="PROSITE-ProRule" id="PRU00023"/>
    </source>
</evidence>
<reference evidence="4" key="1">
    <citation type="journal article" date="2021" name="Mol. Plant Microbe Interact.">
        <title>Telomere to telomere genome assembly of Fusarium musae F31, causal agent of crown rot disease of banana.</title>
        <authorList>
            <person name="Degradi L."/>
            <person name="Tava V."/>
            <person name="Kunova A."/>
            <person name="Cortesi P."/>
            <person name="Saracchi M."/>
            <person name="Pasquali M."/>
        </authorList>
    </citation>
    <scope>NUCLEOTIDE SEQUENCE</scope>
    <source>
        <strain evidence="4">F31</strain>
    </source>
</reference>
<dbReference type="SMART" id="SM00248">
    <property type="entry name" value="ANK"/>
    <property type="match status" value="6"/>
</dbReference>
<dbReference type="InterPro" id="IPR036770">
    <property type="entry name" value="Ankyrin_rpt-contain_sf"/>
</dbReference>
<protein>
    <recommendedName>
        <fullName evidence="6">Ankyrin</fullName>
    </recommendedName>
</protein>
<dbReference type="EMBL" id="JAHBCI010000011">
    <property type="protein sequence ID" value="KAG9494898.1"/>
    <property type="molecule type" value="Genomic_DNA"/>
</dbReference>
<keyword evidence="2 3" id="KW-0040">ANK repeat</keyword>
<evidence type="ECO:0000313" key="5">
    <source>
        <dbReference type="Proteomes" id="UP000827133"/>
    </source>
</evidence>
<evidence type="ECO:0000256" key="2">
    <source>
        <dbReference type="ARBA" id="ARBA00023043"/>
    </source>
</evidence>
<accession>A0A9P8D3Z3</accession>
<gene>
    <name evidence="4" type="ORF">J7337_013127</name>
</gene>
<evidence type="ECO:0008006" key="6">
    <source>
        <dbReference type="Google" id="ProtNLM"/>
    </source>
</evidence>
<dbReference type="AlphaFoldDB" id="A0A9P8D3Z3"/>
<dbReference type="PROSITE" id="PS50297">
    <property type="entry name" value="ANK_REP_REGION"/>
    <property type="match status" value="2"/>
</dbReference>
<feature type="repeat" description="ANK" evidence="3">
    <location>
        <begin position="102"/>
        <end position="134"/>
    </location>
</feature>
<dbReference type="InterPro" id="IPR002110">
    <property type="entry name" value="Ankyrin_rpt"/>
</dbReference>
<dbReference type="SUPFAM" id="SSF48403">
    <property type="entry name" value="Ankyrin repeat"/>
    <property type="match status" value="1"/>
</dbReference>
<keyword evidence="5" id="KW-1185">Reference proteome</keyword>
<dbReference type="Gene3D" id="1.25.40.20">
    <property type="entry name" value="Ankyrin repeat-containing domain"/>
    <property type="match status" value="2"/>
</dbReference>
<evidence type="ECO:0000256" key="1">
    <source>
        <dbReference type="ARBA" id="ARBA00022737"/>
    </source>
</evidence>
<dbReference type="Proteomes" id="UP000827133">
    <property type="component" value="Unassembled WGS sequence"/>
</dbReference>
<dbReference type="PANTHER" id="PTHR24171">
    <property type="entry name" value="ANKYRIN REPEAT DOMAIN-CONTAINING PROTEIN 39-RELATED"/>
    <property type="match status" value="1"/>
</dbReference>
<name>A0A9P8D3Z3_9HYPO</name>
<dbReference type="KEGG" id="fmu:J7337_013127"/>
<feature type="repeat" description="ANK" evidence="3">
    <location>
        <begin position="211"/>
        <end position="243"/>
    </location>
</feature>
<dbReference type="RefSeq" id="XP_044673898.1">
    <property type="nucleotide sequence ID" value="XM_044830623.1"/>
</dbReference>
<sequence length="539" mass="60134">MGFRALLSAVHHHNDSLFALLLPSSQHLHQVDEDGRSIIWHMINSSFSHMIPLSKVFEQGLKLDDVDGFGESYLHCAVRNKSVDDTITLINMGADVDRKGLDGTTAMHLAVRNTDTAMVQCLLDHGASINAADNQQRSPIHSLLLQAPQRDLASVIAVAKLLLSRGASTTTIDSDGSTPVHALALWDVSMVCSPGFASLIRRMSLSVRDKLGTTILHSAARLFKDKLVAILIQSGAKVDDQDNQGATPLHALISQIRLLSTPNSHIIPTTKALLQAGPKMDLLDKYNRTAVGFMVLVCHKEITIHADIQFAERLSVLKCILHHCCIASPKYPPLVHPISHAWEVAVLNMRWSIVREIHFLGKRNLGLLGKLDLRLLEWPTGMQYLLYSIEHVDLSVLRFFLGRGFEHWSPRLLTRDATQRWDPSLEISNTNRNWSPEKHILWEAQIPRNQVHTRRGDEDIPREILEFLVKNKDLYKMGSLDGGSTMYKPVSWVLVDQLATACQSRRRNQLSPRLQVSSVTGCINGVLEVQSQPSATESD</sequence>
<proteinExistence type="predicted"/>